<dbReference type="eggNOG" id="ENOG502TDX7">
    <property type="taxonomic scope" value="Eukaryota"/>
</dbReference>
<dbReference type="Ensembl" id="ENSAMET00000012373.2">
    <property type="protein sequence ID" value="ENSAMEP00000011870.2"/>
    <property type="gene ID" value="ENSAMEG00000011293.2"/>
</dbReference>
<evidence type="ECO:0000256" key="5">
    <source>
        <dbReference type="ARBA" id="ARBA00022529"/>
    </source>
</evidence>
<dbReference type="InterPro" id="IPR050544">
    <property type="entry name" value="Beta-defensin"/>
</dbReference>
<evidence type="ECO:0000256" key="6">
    <source>
        <dbReference type="ARBA" id="ARBA00022729"/>
    </source>
</evidence>
<reference evidence="12" key="2">
    <citation type="submission" date="2025-08" db="UniProtKB">
        <authorList>
            <consortium name="Ensembl"/>
        </authorList>
    </citation>
    <scope>IDENTIFICATION</scope>
</reference>
<feature type="domain" description="Beta-defensin" evidence="11">
    <location>
        <begin position="26"/>
        <end position="59"/>
    </location>
</feature>
<keyword evidence="5 10" id="KW-0929">Antimicrobial</keyword>
<dbReference type="STRING" id="9646.ENSAMEP00000011870"/>
<dbReference type="GO" id="GO:0045087">
    <property type="term" value="P:innate immune response"/>
    <property type="evidence" value="ECO:0007669"/>
    <property type="project" value="InterPro"/>
</dbReference>
<comment type="subcellular location">
    <subcellularLocation>
        <location evidence="2 10">Secreted</location>
    </subcellularLocation>
</comment>
<dbReference type="InterPro" id="IPR025933">
    <property type="entry name" value="Beta_defensin_dom"/>
</dbReference>
<reference evidence="12 13" key="1">
    <citation type="journal article" date="2010" name="Nature">
        <title>The sequence and de novo assembly of the giant panda genome.</title>
        <authorList>
            <person name="Li R."/>
            <person name="Fan W."/>
            <person name="Tian G."/>
            <person name="Zhu H."/>
            <person name="He L."/>
            <person name="Cai J."/>
            <person name="Huang Q."/>
            <person name="Cai Q."/>
            <person name="Li B."/>
            <person name="Bai Y."/>
            <person name="Zhang Z."/>
            <person name="Zhang Y."/>
            <person name="Wang W."/>
            <person name="Li J."/>
            <person name="Wei F."/>
            <person name="Li H."/>
            <person name="Jian M."/>
            <person name="Li J."/>
            <person name="Zhang Z."/>
            <person name="Nielsen R."/>
            <person name="Li D."/>
            <person name="Gu W."/>
            <person name="Yang Z."/>
            <person name="Xuan Z."/>
            <person name="Ryder O.A."/>
            <person name="Leung F.C."/>
            <person name="Zhou Y."/>
            <person name="Cao J."/>
            <person name="Sun X."/>
            <person name="Fu Y."/>
            <person name="Fang X."/>
            <person name="Guo X."/>
            <person name="Wang B."/>
            <person name="Hou R."/>
            <person name="Shen F."/>
            <person name="Mu B."/>
            <person name="Ni P."/>
            <person name="Lin R."/>
            <person name="Qian W."/>
            <person name="Wang G."/>
            <person name="Yu C."/>
            <person name="Nie W."/>
            <person name="Wang J."/>
            <person name="Wu Z."/>
            <person name="Liang H."/>
            <person name="Min J."/>
            <person name="Wu Q."/>
            <person name="Cheng S."/>
            <person name="Ruan J."/>
            <person name="Wang M."/>
            <person name="Shi Z."/>
            <person name="Wen M."/>
            <person name="Liu B."/>
            <person name="Ren X."/>
            <person name="Zheng H."/>
            <person name="Dong D."/>
            <person name="Cook K."/>
            <person name="Shan G."/>
            <person name="Zhang H."/>
            <person name="Kosiol C."/>
            <person name="Xie X."/>
            <person name="Lu Z."/>
            <person name="Zheng H."/>
            <person name="Li Y."/>
            <person name="Steiner C.C."/>
            <person name="Lam T.T."/>
            <person name="Lin S."/>
            <person name="Zhang Q."/>
            <person name="Li G."/>
            <person name="Tian J."/>
            <person name="Gong T."/>
            <person name="Liu H."/>
            <person name="Zhang D."/>
            <person name="Fang L."/>
            <person name="Ye C."/>
            <person name="Zhang J."/>
            <person name="Hu W."/>
            <person name="Xu A."/>
            <person name="Ren Y."/>
            <person name="Zhang G."/>
            <person name="Bruford M.W."/>
            <person name="Li Q."/>
            <person name="Ma L."/>
            <person name="Guo Y."/>
            <person name="An N."/>
            <person name="Hu Y."/>
            <person name="Zheng Y."/>
            <person name="Shi Y."/>
            <person name="Li Z."/>
            <person name="Liu Q."/>
            <person name="Chen Y."/>
            <person name="Zhao J."/>
            <person name="Qu N."/>
            <person name="Zhao S."/>
            <person name="Tian F."/>
            <person name="Wang X."/>
            <person name="Wang H."/>
            <person name="Xu L."/>
            <person name="Liu X."/>
            <person name="Vinar T."/>
            <person name="Wang Y."/>
            <person name="Lam T.W."/>
            <person name="Yiu S.M."/>
            <person name="Liu S."/>
            <person name="Zhang H."/>
            <person name="Li D."/>
            <person name="Huang Y."/>
            <person name="Wang X."/>
            <person name="Yang G."/>
            <person name="Jiang Z."/>
            <person name="Wang J."/>
            <person name="Qin N."/>
            <person name="Li L."/>
            <person name="Li J."/>
            <person name="Bolund L."/>
            <person name="Kristiansen K."/>
            <person name="Wong G.K."/>
            <person name="Olson M."/>
            <person name="Zhang X."/>
            <person name="Li S."/>
            <person name="Yang H."/>
            <person name="Wang J."/>
            <person name="Wang J."/>
        </authorList>
    </citation>
    <scope>NUCLEOTIDE SEQUENCE [LARGE SCALE GENOMIC DNA]</scope>
</reference>
<name>G1LXR5_AILME</name>
<accession>G1LXR5</accession>
<evidence type="ECO:0000256" key="4">
    <source>
        <dbReference type="ARBA" id="ARBA00022525"/>
    </source>
</evidence>
<evidence type="ECO:0000313" key="13">
    <source>
        <dbReference type="Proteomes" id="UP000008912"/>
    </source>
</evidence>
<dbReference type="AlphaFoldDB" id="G1LXR5"/>
<keyword evidence="4 10" id="KW-0964">Secreted</keyword>
<evidence type="ECO:0000256" key="10">
    <source>
        <dbReference type="RuleBase" id="RU231113"/>
    </source>
</evidence>
<feature type="chain" id="PRO_5030003165" description="Beta-defensin" evidence="10">
    <location>
        <begin position="21"/>
        <end position="92"/>
    </location>
</feature>
<organism evidence="12 13">
    <name type="scientific">Ailuropoda melanoleuca</name>
    <name type="common">Giant panda</name>
    <dbReference type="NCBI Taxonomy" id="9646"/>
    <lineage>
        <taxon>Eukaryota</taxon>
        <taxon>Metazoa</taxon>
        <taxon>Chordata</taxon>
        <taxon>Craniata</taxon>
        <taxon>Vertebrata</taxon>
        <taxon>Euteleostomi</taxon>
        <taxon>Mammalia</taxon>
        <taxon>Eutheria</taxon>
        <taxon>Laurasiatheria</taxon>
        <taxon>Carnivora</taxon>
        <taxon>Caniformia</taxon>
        <taxon>Ursidae</taxon>
        <taxon>Ailuropoda</taxon>
    </lineage>
</organism>
<keyword evidence="7 10" id="KW-0211">Defensin</keyword>
<dbReference type="PANTHER" id="PTHR15001:SF3">
    <property type="entry name" value="BETA-DEFENSIN 123"/>
    <property type="match status" value="1"/>
</dbReference>
<protein>
    <recommendedName>
        <fullName evidence="10">Beta-defensin</fullName>
    </recommendedName>
</protein>
<evidence type="ECO:0000256" key="9">
    <source>
        <dbReference type="ARBA" id="ARBA00023157"/>
    </source>
</evidence>
<dbReference type="GO" id="GO:0042742">
    <property type="term" value="P:defense response to bacterium"/>
    <property type="evidence" value="ECO:0007669"/>
    <property type="project" value="UniProtKB-UniRule"/>
</dbReference>
<evidence type="ECO:0000256" key="1">
    <source>
        <dbReference type="ARBA" id="ARBA00002878"/>
    </source>
</evidence>
<comment type="function">
    <text evidence="1 10">Has antibacterial activity.</text>
</comment>
<proteinExistence type="inferred from homology"/>
<dbReference type="Pfam" id="PF13841">
    <property type="entry name" value="Defensin_beta_2"/>
    <property type="match status" value="1"/>
</dbReference>
<keyword evidence="8 10" id="KW-0044">Antibiotic</keyword>
<evidence type="ECO:0000256" key="2">
    <source>
        <dbReference type="ARBA" id="ARBA00004613"/>
    </source>
</evidence>
<sequence>MKSLMLTLASFMLLAQVVSGSWYVRKCANKTGNCRSMCRVGETAIQPATGICPKEKMCCILSGKEFNSAACGENSKTTREAQASEASTTVSY</sequence>
<keyword evidence="6 10" id="KW-0732">Signal</keyword>
<dbReference type="HOGENOM" id="CLU_172667_1_0_1"/>
<dbReference type="PANTHER" id="PTHR15001">
    <property type="entry name" value="BETA-DEFENSIN 123-RELATED"/>
    <property type="match status" value="1"/>
</dbReference>
<feature type="signal peptide" evidence="10">
    <location>
        <begin position="1"/>
        <end position="20"/>
    </location>
</feature>
<evidence type="ECO:0000259" key="11">
    <source>
        <dbReference type="Pfam" id="PF13841"/>
    </source>
</evidence>
<dbReference type="Proteomes" id="UP000008912">
    <property type="component" value="Unassembled WGS sequence"/>
</dbReference>
<keyword evidence="9" id="KW-1015">Disulfide bond</keyword>
<evidence type="ECO:0000256" key="7">
    <source>
        <dbReference type="ARBA" id="ARBA00022940"/>
    </source>
</evidence>
<dbReference type="InParanoid" id="G1LXR5"/>
<evidence type="ECO:0000256" key="3">
    <source>
        <dbReference type="ARBA" id="ARBA00007371"/>
    </source>
</evidence>
<dbReference type="GeneTree" id="ENSGT00390000012226"/>
<comment type="similarity">
    <text evidence="3 10">Belongs to the beta-defensin family.</text>
</comment>
<reference evidence="12" key="3">
    <citation type="submission" date="2025-09" db="UniProtKB">
        <authorList>
            <consortium name="Ensembl"/>
        </authorList>
    </citation>
    <scope>IDENTIFICATION</scope>
</reference>
<keyword evidence="13" id="KW-1185">Reference proteome</keyword>
<dbReference type="GO" id="GO:0005576">
    <property type="term" value="C:extracellular region"/>
    <property type="evidence" value="ECO:0007669"/>
    <property type="project" value="UniProtKB-SubCell"/>
</dbReference>
<evidence type="ECO:0000256" key="8">
    <source>
        <dbReference type="ARBA" id="ARBA00023022"/>
    </source>
</evidence>
<evidence type="ECO:0000313" key="12">
    <source>
        <dbReference type="Ensembl" id="ENSAMEP00000011870.2"/>
    </source>
</evidence>